<dbReference type="Proteomes" id="UP001157186">
    <property type="component" value="Unassembled WGS sequence"/>
</dbReference>
<accession>A0ABQ6GPL2</accession>
<keyword evidence="1" id="KW-0732">Signal</keyword>
<dbReference type="InterPro" id="IPR008869">
    <property type="entry name" value="MlaC/ttg2D"/>
</dbReference>
<protein>
    <submittedName>
        <fullName evidence="2">Toluene tolerance protein</fullName>
    </submittedName>
</protein>
<dbReference type="InterPro" id="IPR042245">
    <property type="entry name" value="Tgt2/MlaC_sf"/>
</dbReference>
<proteinExistence type="predicted"/>
<feature type="chain" id="PRO_5046458090" evidence="1">
    <location>
        <begin position="28"/>
        <end position="248"/>
    </location>
</feature>
<keyword evidence="3" id="KW-1185">Reference proteome</keyword>
<organism evidence="2 3">
    <name type="scientific">Thalassotalea insulae</name>
    <dbReference type="NCBI Taxonomy" id="2056778"/>
    <lineage>
        <taxon>Bacteria</taxon>
        <taxon>Pseudomonadati</taxon>
        <taxon>Pseudomonadota</taxon>
        <taxon>Gammaproteobacteria</taxon>
        <taxon>Alteromonadales</taxon>
        <taxon>Colwelliaceae</taxon>
        <taxon>Thalassotalea</taxon>
    </lineage>
</organism>
<evidence type="ECO:0000313" key="3">
    <source>
        <dbReference type="Proteomes" id="UP001157186"/>
    </source>
</evidence>
<sequence>MMGDKSMSGKKIAVVAFAAMFSGQIVAADGASVLPDGATQLPPAAMTIYSSLDGGTSGIATKVDKKDPYAMVRTVADATFKRFANEQSTIQQNPNILKDIVREELMPYINYQYAAFKVIGSNFKKTTKSERADFVPVFRDYLITSYAQVFTLYNNQEVKFAPAKDFSKEKVVAVKTTVIEPGREPIDISFRVRKSRKTNEWKAYDMVAEGVSLLDSKQAELGSLIRQKGLPHVTEMLKAKASKDIVFK</sequence>
<evidence type="ECO:0000256" key="1">
    <source>
        <dbReference type="SAM" id="SignalP"/>
    </source>
</evidence>
<feature type="signal peptide" evidence="1">
    <location>
        <begin position="1"/>
        <end position="27"/>
    </location>
</feature>
<dbReference type="EMBL" id="BSST01000001">
    <property type="protein sequence ID" value="GLX77918.1"/>
    <property type="molecule type" value="Genomic_DNA"/>
</dbReference>
<dbReference type="Pfam" id="PF05494">
    <property type="entry name" value="MlaC"/>
    <property type="match status" value="1"/>
</dbReference>
<comment type="caution">
    <text evidence="2">The sequence shown here is derived from an EMBL/GenBank/DDBJ whole genome shotgun (WGS) entry which is preliminary data.</text>
</comment>
<name>A0ABQ6GPL2_9GAMM</name>
<reference evidence="2 3" key="1">
    <citation type="submission" date="2023-03" db="EMBL/GenBank/DDBJ databases">
        <title>Draft genome sequence of Thalassotalea insulae KCTC 62186T.</title>
        <authorList>
            <person name="Sawabe T."/>
        </authorList>
    </citation>
    <scope>NUCLEOTIDE SEQUENCE [LARGE SCALE GENOMIC DNA]</scope>
    <source>
        <strain evidence="2 3">KCTC 62186</strain>
    </source>
</reference>
<dbReference type="PANTHER" id="PTHR36573:SF1">
    <property type="entry name" value="INTERMEMBRANE PHOSPHOLIPID TRANSPORT SYSTEM BINDING PROTEIN MLAC"/>
    <property type="match status" value="1"/>
</dbReference>
<evidence type="ECO:0000313" key="2">
    <source>
        <dbReference type="EMBL" id="GLX77918.1"/>
    </source>
</evidence>
<dbReference type="Gene3D" id="3.10.450.710">
    <property type="entry name" value="Tgt2/MlaC"/>
    <property type="match status" value="1"/>
</dbReference>
<dbReference type="PANTHER" id="PTHR36573">
    <property type="entry name" value="INTERMEMBRANE PHOSPHOLIPID TRANSPORT SYSTEM BINDING PROTEIN MLAC"/>
    <property type="match status" value="1"/>
</dbReference>
<gene>
    <name evidence="2" type="primary">mlaC</name>
    <name evidence="2" type="ORF">tinsulaeT_12580</name>
</gene>